<gene>
    <name evidence="1" type="ORF">I5L79_20490</name>
</gene>
<reference evidence="1 2" key="1">
    <citation type="submission" date="2020-11" db="EMBL/GenBank/DDBJ databases">
        <title>Hymenobacter sp.</title>
        <authorList>
            <person name="Kim M.K."/>
        </authorList>
    </citation>
    <scope>NUCLEOTIDE SEQUENCE [LARGE SCALE GENOMIC DNA]</scope>
    <source>
        <strain evidence="1 2">BT594</strain>
    </source>
</reference>
<protein>
    <recommendedName>
        <fullName evidence="3">MarR family transcriptional regulator</fullName>
    </recommendedName>
</protein>
<dbReference type="EMBL" id="JADWYK010000017">
    <property type="protein sequence ID" value="MBG8555933.1"/>
    <property type="molecule type" value="Genomic_DNA"/>
</dbReference>
<evidence type="ECO:0000313" key="1">
    <source>
        <dbReference type="EMBL" id="MBG8555933.1"/>
    </source>
</evidence>
<proteinExistence type="predicted"/>
<evidence type="ECO:0008006" key="3">
    <source>
        <dbReference type="Google" id="ProtNLM"/>
    </source>
</evidence>
<dbReference type="Proteomes" id="UP000601099">
    <property type="component" value="Unassembled WGS sequence"/>
</dbReference>
<name>A0ABS0L722_9BACT</name>
<accession>A0ABS0L722</accession>
<keyword evidence="2" id="KW-1185">Reference proteome</keyword>
<organism evidence="1 2">
    <name type="scientific">Hymenobacter guriensis</name>
    <dbReference type="NCBI Taxonomy" id="2793065"/>
    <lineage>
        <taxon>Bacteria</taxon>
        <taxon>Pseudomonadati</taxon>
        <taxon>Bacteroidota</taxon>
        <taxon>Cytophagia</taxon>
        <taxon>Cytophagales</taxon>
        <taxon>Hymenobacteraceae</taxon>
        <taxon>Hymenobacter</taxon>
    </lineage>
</organism>
<dbReference type="RefSeq" id="WP_196956948.1">
    <property type="nucleotide sequence ID" value="NZ_JADWYK010000017.1"/>
</dbReference>
<sequence length="85" mass="9669">MTDAEFDILDELYFLTSFQDLTQKTGLPAAELDQGLRSLLEQGLVRFYWPDADTELAYEPSSYGAISRDAFYLASKEGLLQHNTR</sequence>
<evidence type="ECO:0000313" key="2">
    <source>
        <dbReference type="Proteomes" id="UP000601099"/>
    </source>
</evidence>
<comment type="caution">
    <text evidence="1">The sequence shown here is derived from an EMBL/GenBank/DDBJ whole genome shotgun (WGS) entry which is preliminary data.</text>
</comment>